<dbReference type="AlphaFoldDB" id="A0A1H0KMM8"/>
<dbReference type="SMART" id="SM01260">
    <property type="entry name" value="LANC_like"/>
    <property type="match status" value="1"/>
</dbReference>
<evidence type="ECO:0000313" key="2">
    <source>
        <dbReference type="Proteomes" id="UP000199004"/>
    </source>
</evidence>
<accession>A0A1H0KMM8</accession>
<dbReference type="PRINTS" id="PR01950">
    <property type="entry name" value="LANCSUPER"/>
</dbReference>
<evidence type="ECO:0000313" key="1">
    <source>
        <dbReference type="EMBL" id="SDO57125.1"/>
    </source>
</evidence>
<dbReference type="STRING" id="1005944.SAMN05192576_0078"/>
<dbReference type="Proteomes" id="UP000199004">
    <property type="component" value="Unassembled WGS sequence"/>
</dbReference>
<gene>
    <name evidence="1" type="ORF">SAMN05192576_0078</name>
</gene>
<dbReference type="SUPFAM" id="SSF158745">
    <property type="entry name" value="LanC-like"/>
    <property type="match status" value="1"/>
</dbReference>
<protein>
    <submittedName>
        <fullName evidence="1">Lanthionine synthetase C-like protein</fullName>
    </submittedName>
</protein>
<sequence length="428" mass="44884">MTGAEPYAGVADAAWRWVLGQVRWDDGPWVPTSVPWRDDTGPPADRDSLHSGVGGLAHALAEIRLARPWTAEESELAAGIGERLRARLATTTDATWFDGLAGDVGVFLALGTDGADGADGAEPALARLAELATADGWPQAVTEPPRFLPGARINDATLGTAGVLLAAVAGIRHRVPGAPHVAAHAADVLLAEAEPADGGLRWRFVPERFRTTPATEMPNWSHGTAGIAAALALAGAELDRSDLVDAGASGAAHLLALAQQSGEGLVVPRYAPDPLPGEEPWSFGWCHGAAGTSQLFAALQHAGVDQVAGEAPSHWRRRFLASVVSSGVPDRMRPGFWDNDGRCCGTAGVGDVFLDAWESGGDERDLAFARRLGDALVERAVVDDHGARWRFVAHQAEEPLLPPGVGWMQGTAGIAAYLSRLARLATTR</sequence>
<proteinExistence type="predicted"/>
<reference evidence="1 2" key="1">
    <citation type="submission" date="2016-10" db="EMBL/GenBank/DDBJ databases">
        <authorList>
            <person name="de Groot N.N."/>
        </authorList>
    </citation>
    <scope>NUCLEOTIDE SEQUENCE [LARGE SCALE GENOMIC DNA]</scope>
    <source>
        <strain evidence="1 2">CGMCC 1.11147</strain>
    </source>
</reference>
<dbReference type="InterPro" id="IPR007822">
    <property type="entry name" value="LANC-like"/>
</dbReference>
<dbReference type="GO" id="GO:0031179">
    <property type="term" value="P:peptide modification"/>
    <property type="evidence" value="ECO:0007669"/>
    <property type="project" value="InterPro"/>
</dbReference>
<keyword evidence="2" id="KW-1185">Reference proteome</keyword>
<dbReference type="CDD" id="cd04434">
    <property type="entry name" value="LanC_like"/>
    <property type="match status" value="1"/>
</dbReference>
<dbReference type="RefSeq" id="WP_170254380.1">
    <property type="nucleotide sequence ID" value="NZ_BKAE01000015.1"/>
</dbReference>
<dbReference type="Pfam" id="PF05147">
    <property type="entry name" value="LANC_like"/>
    <property type="match status" value="1"/>
</dbReference>
<organism evidence="1 2">
    <name type="scientific">Nocardioides szechwanensis</name>
    <dbReference type="NCBI Taxonomy" id="1005944"/>
    <lineage>
        <taxon>Bacteria</taxon>
        <taxon>Bacillati</taxon>
        <taxon>Actinomycetota</taxon>
        <taxon>Actinomycetes</taxon>
        <taxon>Propionibacteriales</taxon>
        <taxon>Nocardioidaceae</taxon>
        <taxon>Nocardioides</taxon>
    </lineage>
</organism>
<dbReference type="Gene3D" id="1.50.10.20">
    <property type="match status" value="1"/>
</dbReference>
<name>A0A1H0KMM8_9ACTN</name>
<dbReference type="EMBL" id="FNIC01000010">
    <property type="protein sequence ID" value="SDO57125.1"/>
    <property type="molecule type" value="Genomic_DNA"/>
</dbReference>